<dbReference type="AlphaFoldDB" id="A0A368EFU2"/>
<evidence type="ECO:0008006" key="3">
    <source>
        <dbReference type="Google" id="ProtNLM"/>
    </source>
</evidence>
<comment type="caution">
    <text evidence="1">The sequence shown here is derived from an EMBL/GenBank/DDBJ whole genome shotgun (WGS) entry which is preliminary data.</text>
</comment>
<evidence type="ECO:0000313" key="2">
    <source>
        <dbReference type="Proteomes" id="UP000252289"/>
    </source>
</evidence>
<dbReference type="Proteomes" id="UP000252289">
    <property type="component" value="Unassembled WGS sequence"/>
</dbReference>
<organism evidence="1 2">
    <name type="scientific">PS1 clade bacterium</name>
    <dbReference type="NCBI Taxonomy" id="2175152"/>
    <lineage>
        <taxon>Bacteria</taxon>
        <taxon>Pseudomonadati</taxon>
        <taxon>Pseudomonadota</taxon>
        <taxon>Alphaproteobacteria</taxon>
        <taxon>PS1 clade</taxon>
    </lineage>
</organism>
<dbReference type="EMBL" id="QOQK01000039">
    <property type="protein sequence ID" value="RCL83008.1"/>
    <property type="molecule type" value="Genomic_DNA"/>
</dbReference>
<accession>A0A368EFU2</accession>
<evidence type="ECO:0000313" key="1">
    <source>
        <dbReference type="EMBL" id="RCL83008.1"/>
    </source>
</evidence>
<proteinExistence type="predicted"/>
<reference evidence="1 2" key="1">
    <citation type="journal article" date="2018" name="Microbiome">
        <title>Fine metagenomic profile of the Mediterranean stratified and mixed water columns revealed by assembly and recruitment.</title>
        <authorList>
            <person name="Haro-Moreno J.M."/>
            <person name="Lopez-Perez M."/>
            <person name="De La Torre J.R."/>
            <person name="Picazo A."/>
            <person name="Camacho A."/>
            <person name="Rodriguez-Valera F."/>
        </authorList>
    </citation>
    <scope>NUCLEOTIDE SEQUENCE [LARGE SCALE GENOMIC DNA]</scope>
    <source>
        <strain evidence="1">MED-G50</strain>
    </source>
</reference>
<sequence length="375" mass="42915">MELINMTDASEDLFDPIIWDNYCYQILKIGNEIIKNSPENELDRVEGYRYLARLVNYSLSKFLDPPSPIRPIIDYNSPRIGGDNPDFVYGQTLISGLYDYRIHGNKNDAFNISFGSYYGGLGSDKGLQCSGNIQLKELSIGADGEFELIVSKNNNQGDWLPIIHETNSILIRQTLLNREVDIPADISIELIKTSTVDHIKQPLTSSQFLNTLNLSGMFVEGVVKQFLHWTHNFKSKPNEINPTDPDLLKFANGDPDTFYHNGYFELNSDEVLLVELAPPNCEYWNIQVTNYWLESLDYMDFCTHFNHSNARADVDGKYRFIISPKDPGLYNWINTVEHSRGCISIRWNIADNNPDVKTELLSFENAVSKIIKLRH</sequence>
<protein>
    <recommendedName>
        <fullName evidence="3">DUF1214 domain-containing protein</fullName>
    </recommendedName>
</protein>
<name>A0A368EFU2_9PROT</name>
<gene>
    <name evidence="1" type="ORF">DBW64_06070</name>
</gene>